<dbReference type="GO" id="GO:0005737">
    <property type="term" value="C:cytoplasm"/>
    <property type="evidence" value="ECO:0007669"/>
    <property type="project" value="UniProtKB-SubCell"/>
</dbReference>
<evidence type="ECO:0000259" key="14">
    <source>
        <dbReference type="Pfam" id="PF08545"/>
    </source>
</evidence>
<proteinExistence type="inferred from homology"/>
<dbReference type="PANTHER" id="PTHR34069:SF2">
    <property type="entry name" value="BETA-KETOACYL-[ACYL-CARRIER-PROTEIN] SYNTHASE III"/>
    <property type="match status" value="1"/>
</dbReference>
<comment type="subcellular location">
    <subcellularLocation>
        <location evidence="12">Cytoplasm</location>
    </subcellularLocation>
</comment>
<reference evidence="15 16" key="1">
    <citation type="journal article" date="2016" name="Nat. Commun.">
        <title>Thousands of microbial genomes shed light on interconnected biogeochemical processes in an aquifer system.</title>
        <authorList>
            <person name="Anantharaman K."/>
            <person name="Brown C.T."/>
            <person name="Hug L.A."/>
            <person name="Sharon I."/>
            <person name="Castelle C.J."/>
            <person name="Probst A.J."/>
            <person name="Thomas B.C."/>
            <person name="Singh A."/>
            <person name="Wilkins M.J."/>
            <person name="Karaoz U."/>
            <person name="Brodie E.L."/>
            <person name="Williams K.H."/>
            <person name="Hubbard S.S."/>
            <person name="Banfield J.F."/>
        </authorList>
    </citation>
    <scope>NUCLEOTIDE SEQUENCE [LARGE SCALE GENOMIC DNA]</scope>
    <source>
        <strain evidence="16">RBG_16_55_9</strain>
    </source>
</reference>
<dbReference type="CDD" id="cd00830">
    <property type="entry name" value="KAS_III"/>
    <property type="match status" value="1"/>
</dbReference>
<dbReference type="NCBIfam" id="NF006829">
    <property type="entry name" value="PRK09352.1"/>
    <property type="match status" value="1"/>
</dbReference>
<dbReference type="STRING" id="1817864.A2Z21_07440"/>
<feature type="active site" evidence="12">
    <location>
        <position position="117"/>
    </location>
</feature>
<dbReference type="SUPFAM" id="SSF53901">
    <property type="entry name" value="Thiolase-like"/>
    <property type="match status" value="1"/>
</dbReference>
<evidence type="ECO:0000313" key="15">
    <source>
        <dbReference type="EMBL" id="OGF56924.1"/>
    </source>
</evidence>
<keyword evidence="4 12" id="KW-0963">Cytoplasm</keyword>
<feature type="domain" description="Beta-ketoacyl-[acyl-carrier-protein] synthase III C-terminal" evidence="13">
    <location>
        <begin position="241"/>
        <end position="330"/>
    </location>
</feature>
<evidence type="ECO:0000256" key="11">
    <source>
        <dbReference type="ARBA" id="ARBA00051096"/>
    </source>
</evidence>
<feature type="active site" evidence="12">
    <location>
        <position position="257"/>
    </location>
</feature>
<feature type="region of interest" description="ACP-binding" evidence="12">
    <location>
        <begin position="258"/>
        <end position="262"/>
    </location>
</feature>
<dbReference type="GO" id="GO:0004315">
    <property type="term" value="F:3-oxoacyl-[acyl-carrier-protein] synthase activity"/>
    <property type="evidence" value="ECO:0007669"/>
    <property type="project" value="InterPro"/>
</dbReference>
<dbReference type="InterPro" id="IPR016039">
    <property type="entry name" value="Thiolase-like"/>
</dbReference>
<evidence type="ECO:0000256" key="5">
    <source>
        <dbReference type="ARBA" id="ARBA00022516"/>
    </source>
</evidence>
<gene>
    <name evidence="12" type="primary">fabH</name>
    <name evidence="15" type="ORF">A2Z21_07440</name>
</gene>
<dbReference type="InterPro" id="IPR004655">
    <property type="entry name" value="FabH"/>
</dbReference>
<dbReference type="HAMAP" id="MF_01815">
    <property type="entry name" value="FabH"/>
    <property type="match status" value="1"/>
</dbReference>
<feature type="domain" description="Beta-ketoacyl-[acyl-carrier-protein] synthase III N-terminal" evidence="14">
    <location>
        <begin position="111"/>
        <end position="188"/>
    </location>
</feature>
<evidence type="ECO:0000256" key="2">
    <source>
        <dbReference type="ARBA" id="ARBA00008642"/>
    </source>
</evidence>
<evidence type="ECO:0000256" key="1">
    <source>
        <dbReference type="ARBA" id="ARBA00005194"/>
    </source>
</evidence>
<dbReference type="EMBL" id="MFGX01000023">
    <property type="protein sequence ID" value="OGF56924.1"/>
    <property type="molecule type" value="Genomic_DNA"/>
</dbReference>
<dbReference type="PANTHER" id="PTHR34069">
    <property type="entry name" value="3-OXOACYL-[ACYL-CARRIER-PROTEIN] SYNTHASE 3"/>
    <property type="match status" value="1"/>
</dbReference>
<dbReference type="GO" id="GO:0006633">
    <property type="term" value="P:fatty acid biosynthetic process"/>
    <property type="evidence" value="ECO:0007669"/>
    <property type="project" value="UniProtKB-UniRule"/>
</dbReference>
<dbReference type="NCBIfam" id="TIGR00747">
    <property type="entry name" value="fabH"/>
    <property type="match status" value="1"/>
</dbReference>
<evidence type="ECO:0000313" key="16">
    <source>
        <dbReference type="Proteomes" id="UP000179157"/>
    </source>
</evidence>
<comment type="pathway">
    <text evidence="1 12">Lipid metabolism; fatty acid biosynthesis.</text>
</comment>
<dbReference type="InterPro" id="IPR013751">
    <property type="entry name" value="ACP_syn_III_N"/>
</dbReference>
<name>A0A1F5V0H7_FRAXR</name>
<comment type="function">
    <text evidence="12">Catalyzes the condensation reaction of fatty acid synthesis by the addition to an acyl acceptor of two carbons from malonyl-ACP. Catalyzes the first condensation reaction which initiates fatty acid synthesis and may therefore play a role in governing the total rate of fatty acid production. Possesses both acetoacetyl-ACP synthase and acetyl transacylase activities. Its substrate specificity determines the biosynthesis of branched-chain and/or straight-chain of fatty acids.</text>
</comment>
<dbReference type="GO" id="GO:0044550">
    <property type="term" value="P:secondary metabolite biosynthetic process"/>
    <property type="evidence" value="ECO:0007669"/>
    <property type="project" value="TreeGrafter"/>
</dbReference>
<dbReference type="AlphaFoldDB" id="A0A1F5V0H7"/>
<evidence type="ECO:0000256" key="12">
    <source>
        <dbReference type="HAMAP-Rule" id="MF_01815"/>
    </source>
</evidence>
<keyword evidence="9 12" id="KW-0275">Fatty acid biosynthesis</keyword>
<dbReference type="EC" id="2.3.1.180" evidence="3 12"/>
<evidence type="ECO:0000256" key="4">
    <source>
        <dbReference type="ARBA" id="ARBA00022490"/>
    </source>
</evidence>
<feature type="active site" evidence="12">
    <location>
        <position position="287"/>
    </location>
</feature>
<evidence type="ECO:0000256" key="9">
    <source>
        <dbReference type="ARBA" id="ARBA00023160"/>
    </source>
</evidence>
<evidence type="ECO:0000256" key="3">
    <source>
        <dbReference type="ARBA" id="ARBA00012333"/>
    </source>
</evidence>
<keyword evidence="10 12" id="KW-0012">Acyltransferase</keyword>
<dbReference type="Gene3D" id="3.40.47.10">
    <property type="match status" value="1"/>
</dbReference>
<sequence length="330" mass="35922">MNHTRRPGIAGIGAAVPDLVLTNADLEKMVETSDEWITSRTGIKERHILKESEDPADLGVQAAQRALDQAGLSPQDLDFVITATNLPELPVPGSSPFICEGLKIGKDVPFFDLIAGCTGFVYALTVAGDLVRSEKYENILVVGLEALSRFTDWEDRLTCVLFGDGAGAAVVRSMPDDRGILASCLSADSSKWNLLYMEGGGIKYPASPKTLERRMHYLRMEGGGVFKSAVTMMERTTQKALEDAGLTKEDVDWVVPHQANLRILRAFADRYEIPMEKVIVNVDRYGNTSTASIPIALSEAVADKRIRPGHIVVLNAFGAGVTYGAVVLRW</sequence>
<evidence type="ECO:0000259" key="13">
    <source>
        <dbReference type="Pfam" id="PF08541"/>
    </source>
</evidence>
<dbReference type="UniPathway" id="UPA00094"/>
<comment type="subunit">
    <text evidence="12">Homodimer.</text>
</comment>
<comment type="catalytic activity">
    <reaction evidence="11">
        <text>malonyl-[ACP] + acetyl-CoA + H(+) = 3-oxobutanoyl-[ACP] + CO2 + CoA</text>
        <dbReference type="Rhea" id="RHEA:12080"/>
        <dbReference type="Rhea" id="RHEA-COMP:9623"/>
        <dbReference type="Rhea" id="RHEA-COMP:9625"/>
        <dbReference type="ChEBI" id="CHEBI:15378"/>
        <dbReference type="ChEBI" id="CHEBI:16526"/>
        <dbReference type="ChEBI" id="CHEBI:57287"/>
        <dbReference type="ChEBI" id="CHEBI:57288"/>
        <dbReference type="ChEBI" id="CHEBI:78449"/>
        <dbReference type="ChEBI" id="CHEBI:78450"/>
        <dbReference type="EC" id="2.3.1.180"/>
    </reaction>
    <physiologicalReaction direction="left-to-right" evidence="11">
        <dbReference type="Rhea" id="RHEA:12081"/>
    </physiologicalReaction>
</comment>
<comment type="caution">
    <text evidence="15">The sequence shown here is derived from an EMBL/GenBank/DDBJ whole genome shotgun (WGS) entry which is preliminary data.</text>
</comment>
<organism evidence="15 16">
    <name type="scientific">Fraserbacteria sp. (strain RBG_16_55_9)</name>
    <dbReference type="NCBI Taxonomy" id="1817864"/>
    <lineage>
        <taxon>Bacteria</taxon>
        <taxon>Candidatus Fraseribacteriota</taxon>
    </lineage>
</organism>
<keyword evidence="8 12" id="KW-0443">Lipid metabolism</keyword>
<protein>
    <recommendedName>
        <fullName evidence="3 12">Beta-ketoacyl-[acyl-carrier-protein] synthase III</fullName>
        <shortName evidence="12">Beta-ketoacyl-ACP synthase III</shortName>
        <shortName evidence="12">KAS III</shortName>
        <ecNumber evidence="3 12">2.3.1.180</ecNumber>
    </recommendedName>
    <alternativeName>
        <fullName evidence="12">3-oxoacyl-[acyl-carrier-protein] synthase 3</fullName>
    </alternativeName>
    <alternativeName>
        <fullName evidence="12">3-oxoacyl-[acyl-carrier-protein] synthase III</fullName>
    </alternativeName>
</protein>
<dbReference type="Pfam" id="PF08545">
    <property type="entry name" value="ACP_syn_III"/>
    <property type="match status" value="1"/>
</dbReference>
<keyword evidence="5 12" id="KW-0444">Lipid biosynthesis</keyword>
<dbReference type="Pfam" id="PF08541">
    <property type="entry name" value="ACP_syn_III_C"/>
    <property type="match status" value="1"/>
</dbReference>
<dbReference type="GO" id="GO:0033818">
    <property type="term" value="F:beta-ketoacyl-acyl-carrier-protein synthase III activity"/>
    <property type="evidence" value="ECO:0007669"/>
    <property type="project" value="UniProtKB-UniRule"/>
</dbReference>
<accession>A0A1F5V0H7</accession>
<keyword evidence="12" id="KW-0511">Multifunctional enzyme</keyword>
<evidence type="ECO:0000256" key="7">
    <source>
        <dbReference type="ARBA" id="ARBA00022832"/>
    </source>
</evidence>
<evidence type="ECO:0000256" key="6">
    <source>
        <dbReference type="ARBA" id="ARBA00022679"/>
    </source>
</evidence>
<dbReference type="FunFam" id="3.40.47.10:FF:000004">
    <property type="entry name" value="3-oxoacyl-[acyl-carrier-protein] synthase 3"/>
    <property type="match status" value="1"/>
</dbReference>
<comment type="domain">
    <text evidence="12">The last Arg residue of the ACP-binding site is essential for the weak association between ACP/AcpP and FabH.</text>
</comment>
<comment type="similarity">
    <text evidence="2 12">Belongs to the thiolase-like superfamily. FabH family.</text>
</comment>
<dbReference type="Proteomes" id="UP000179157">
    <property type="component" value="Unassembled WGS sequence"/>
</dbReference>
<keyword evidence="6 12" id="KW-0808">Transferase</keyword>
<evidence type="ECO:0000256" key="8">
    <source>
        <dbReference type="ARBA" id="ARBA00023098"/>
    </source>
</evidence>
<dbReference type="InterPro" id="IPR013747">
    <property type="entry name" value="ACP_syn_III_C"/>
</dbReference>
<evidence type="ECO:0000256" key="10">
    <source>
        <dbReference type="ARBA" id="ARBA00023315"/>
    </source>
</evidence>
<keyword evidence="7 12" id="KW-0276">Fatty acid metabolism</keyword>